<feature type="transmembrane region" description="Helical" evidence="8">
    <location>
        <begin position="359"/>
        <end position="378"/>
    </location>
</feature>
<keyword evidence="2" id="KW-1003">Cell membrane</keyword>
<dbReference type="Pfam" id="PF13231">
    <property type="entry name" value="PMT_2"/>
    <property type="match status" value="1"/>
</dbReference>
<comment type="caution">
    <text evidence="10">The sequence shown here is derived from an EMBL/GenBank/DDBJ whole genome shotgun (WGS) entry which is preliminary data.</text>
</comment>
<dbReference type="GO" id="GO:0005886">
    <property type="term" value="C:plasma membrane"/>
    <property type="evidence" value="ECO:0007669"/>
    <property type="project" value="UniProtKB-SubCell"/>
</dbReference>
<organism evidence="10 11">
    <name type="scientific">Novimethylophilus kurashikiensis</name>
    <dbReference type="NCBI Taxonomy" id="1825523"/>
    <lineage>
        <taxon>Bacteria</taxon>
        <taxon>Pseudomonadati</taxon>
        <taxon>Pseudomonadota</taxon>
        <taxon>Betaproteobacteria</taxon>
        <taxon>Nitrosomonadales</taxon>
        <taxon>Methylophilaceae</taxon>
        <taxon>Novimethylophilus</taxon>
    </lineage>
</organism>
<sequence>MPKQPSSSRAFLLALILITLLGAFMRLNATFHTTVLAPLRADAGEYFSYAYNLRHYDVYSRQPIFQAPDQQHTLHPDAVRSPGYSLFLLPFAGAEPTNKTVLDITLVQALLGVMMIPLVYLLGRSVLSDGWALLPSLLVAISPQLVVAGTYVLSEALFTFFFLLALLAVQKQFSHPERWAWGLLAGVLLASSALIRPTVQYLLPMIVFFGVYAFPAKFRIKQIIALAIGFIGVFGIWLLRNYLTLGILSDSTLTVSTLLHGHYPDFMYAGKPESLGYPYRFDPDAAVIGASLGSILHEIGRLFLNEPLIYLKWYFIGKPLAFLGWGDMASAGDIFTYPTLQSPYFGHPIFVLLMKAMRAIHWVWMVLGLVVTVLCWKINLVNRDTNQVNGLRIFSIVLLYFLAVHMVGFPIARYAVPLLPVMFILAVFAISWITTGMGKRTNVNSLELR</sequence>
<gene>
    <name evidence="10" type="ORF">NMK_3272</name>
</gene>
<feature type="transmembrane region" description="Helical" evidence="8">
    <location>
        <begin position="390"/>
        <end position="408"/>
    </location>
</feature>
<dbReference type="InterPro" id="IPR038731">
    <property type="entry name" value="RgtA/B/C-like"/>
</dbReference>
<reference evidence="10 11" key="1">
    <citation type="journal article" date="2018" name="Environ. Microbiol.">
        <title>Isolation and genomic characterization of Novimethylophilus kurashikiensis gen. nov. sp. nov., a new lanthanide-dependent methylotrophic species of Methylophilaceae.</title>
        <authorList>
            <person name="Lv H."/>
            <person name="Sahin N."/>
            <person name="Tani A."/>
        </authorList>
    </citation>
    <scope>NUCLEOTIDE SEQUENCE [LARGE SCALE GENOMIC DNA]</scope>
    <source>
        <strain evidence="10 11">La2-4</strain>
    </source>
</reference>
<evidence type="ECO:0000256" key="2">
    <source>
        <dbReference type="ARBA" id="ARBA00022475"/>
    </source>
</evidence>
<dbReference type="Proteomes" id="UP000245081">
    <property type="component" value="Unassembled WGS sequence"/>
</dbReference>
<dbReference type="OrthoDB" id="9179931at2"/>
<dbReference type="GO" id="GO:0009103">
    <property type="term" value="P:lipopolysaccharide biosynthetic process"/>
    <property type="evidence" value="ECO:0007669"/>
    <property type="project" value="UniProtKB-ARBA"/>
</dbReference>
<comment type="subcellular location">
    <subcellularLocation>
        <location evidence="1">Cell membrane</location>
        <topology evidence="1">Multi-pass membrane protein</topology>
    </subcellularLocation>
</comment>
<feature type="transmembrane region" description="Helical" evidence="8">
    <location>
        <begin position="104"/>
        <end position="123"/>
    </location>
</feature>
<evidence type="ECO:0000256" key="3">
    <source>
        <dbReference type="ARBA" id="ARBA00022676"/>
    </source>
</evidence>
<evidence type="ECO:0000256" key="4">
    <source>
        <dbReference type="ARBA" id="ARBA00022679"/>
    </source>
</evidence>
<dbReference type="AlphaFoldDB" id="A0A2R5FI06"/>
<evidence type="ECO:0000313" key="10">
    <source>
        <dbReference type="EMBL" id="GBG15661.1"/>
    </source>
</evidence>
<dbReference type="PANTHER" id="PTHR33908">
    <property type="entry name" value="MANNOSYLTRANSFERASE YKCB-RELATED"/>
    <property type="match status" value="1"/>
</dbReference>
<feature type="transmembrane region" description="Helical" evidence="8">
    <location>
        <begin position="178"/>
        <end position="195"/>
    </location>
</feature>
<keyword evidence="5 8" id="KW-0812">Transmembrane</keyword>
<keyword evidence="4" id="KW-0808">Transferase</keyword>
<keyword evidence="6 8" id="KW-1133">Transmembrane helix</keyword>
<keyword evidence="11" id="KW-1185">Reference proteome</keyword>
<evidence type="ECO:0000259" key="9">
    <source>
        <dbReference type="Pfam" id="PF13231"/>
    </source>
</evidence>
<protein>
    <recommendedName>
        <fullName evidence="9">Glycosyltransferase RgtA/B/C/D-like domain-containing protein</fullName>
    </recommendedName>
</protein>
<evidence type="ECO:0000256" key="5">
    <source>
        <dbReference type="ARBA" id="ARBA00022692"/>
    </source>
</evidence>
<feature type="transmembrane region" description="Helical" evidence="8">
    <location>
        <begin position="152"/>
        <end position="169"/>
    </location>
</feature>
<feature type="transmembrane region" description="Helical" evidence="8">
    <location>
        <begin position="223"/>
        <end position="243"/>
    </location>
</feature>
<dbReference type="InterPro" id="IPR050297">
    <property type="entry name" value="LipidA_mod_glycosyltrf_83"/>
</dbReference>
<accession>A0A2R5FI06</accession>
<name>A0A2R5FI06_9PROT</name>
<evidence type="ECO:0000313" key="11">
    <source>
        <dbReference type="Proteomes" id="UP000245081"/>
    </source>
</evidence>
<feature type="transmembrane region" description="Helical" evidence="8">
    <location>
        <begin position="414"/>
        <end position="433"/>
    </location>
</feature>
<dbReference type="PANTHER" id="PTHR33908:SF11">
    <property type="entry name" value="MEMBRANE PROTEIN"/>
    <property type="match status" value="1"/>
</dbReference>
<proteinExistence type="predicted"/>
<evidence type="ECO:0000256" key="6">
    <source>
        <dbReference type="ARBA" id="ARBA00022989"/>
    </source>
</evidence>
<dbReference type="EMBL" id="BDOQ01000019">
    <property type="protein sequence ID" value="GBG15661.1"/>
    <property type="molecule type" value="Genomic_DNA"/>
</dbReference>
<keyword evidence="7 8" id="KW-0472">Membrane</keyword>
<evidence type="ECO:0000256" key="8">
    <source>
        <dbReference type="SAM" id="Phobius"/>
    </source>
</evidence>
<feature type="transmembrane region" description="Helical" evidence="8">
    <location>
        <begin position="201"/>
        <end position="216"/>
    </location>
</feature>
<evidence type="ECO:0000256" key="7">
    <source>
        <dbReference type="ARBA" id="ARBA00023136"/>
    </source>
</evidence>
<evidence type="ECO:0000256" key="1">
    <source>
        <dbReference type="ARBA" id="ARBA00004651"/>
    </source>
</evidence>
<keyword evidence="3" id="KW-0328">Glycosyltransferase</keyword>
<dbReference type="GO" id="GO:0016763">
    <property type="term" value="F:pentosyltransferase activity"/>
    <property type="evidence" value="ECO:0007669"/>
    <property type="project" value="TreeGrafter"/>
</dbReference>
<feature type="domain" description="Glycosyltransferase RgtA/B/C/D-like" evidence="9">
    <location>
        <begin position="101"/>
        <end position="232"/>
    </location>
</feature>